<dbReference type="GO" id="GO:0003676">
    <property type="term" value="F:nucleic acid binding"/>
    <property type="evidence" value="ECO:0007669"/>
    <property type="project" value="InterPro"/>
</dbReference>
<dbReference type="SUPFAM" id="SSF50249">
    <property type="entry name" value="Nucleic acid-binding proteins"/>
    <property type="match status" value="1"/>
</dbReference>
<name>A0A098S8Q0_9BACT</name>
<dbReference type="OrthoDB" id="1493235at2"/>
<sequence length="144" mass="16849">MADSYQKKEREKKKRKKRKEKQERKEQKKFEDKSQIEFMYVDENGQFSTTPPDKPKKEVKLEDIEIGVPKHEDDGKSKYEREGKVKFFNAEKGYGFIIEKDTQESYFVHANDLEEEIDAEDKVAFEIGSGPKGPIAINVQLQKA</sequence>
<dbReference type="EMBL" id="JPOS01000018">
    <property type="protein sequence ID" value="KGE88486.1"/>
    <property type="molecule type" value="Genomic_DNA"/>
</dbReference>
<evidence type="ECO:0000256" key="1">
    <source>
        <dbReference type="SAM" id="MobiDB-lite"/>
    </source>
</evidence>
<dbReference type="AlphaFoldDB" id="A0A098S8Q0"/>
<comment type="caution">
    <text evidence="3">The sequence shown here is derived from an EMBL/GenBank/DDBJ whole genome shotgun (WGS) entry which is preliminary data.</text>
</comment>
<dbReference type="Gene3D" id="2.40.50.140">
    <property type="entry name" value="Nucleic acid-binding proteins"/>
    <property type="match status" value="1"/>
</dbReference>
<dbReference type="SMART" id="SM00357">
    <property type="entry name" value="CSP"/>
    <property type="match status" value="1"/>
</dbReference>
<reference evidence="3 4" key="1">
    <citation type="journal article" date="2014" name="Int. J. Syst. Evol. Microbiol.">
        <title>Phaeodactylibacter xiamenensis gen. nov., sp. nov., a member of the family Saprospiraceae isolated from the marine alga Phaeodactylum tricornutum.</title>
        <authorList>
            <person name="Chen Z.Jr."/>
            <person name="Lei X."/>
            <person name="Lai Q."/>
            <person name="Li Y."/>
            <person name="Zhang B."/>
            <person name="Zhang J."/>
            <person name="Zhang H."/>
            <person name="Yang L."/>
            <person name="Zheng W."/>
            <person name="Tian Y."/>
            <person name="Yu Z."/>
            <person name="Xu H.Jr."/>
            <person name="Zheng T."/>
        </authorList>
    </citation>
    <scope>NUCLEOTIDE SEQUENCE [LARGE SCALE GENOMIC DNA]</scope>
    <source>
        <strain evidence="3 4">KD52</strain>
    </source>
</reference>
<evidence type="ECO:0000313" key="4">
    <source>
        <dbReference type="Proteomes" id="UP000029736"/>
    </source>
</evidence>
<dbReference type="PRINTS" id="PR00050">
    <property type="entry name" value="COLDSHOCK"/>
</dbReference>
<feature type="compositionally biased region" description="Basic residues" evidence="1">
    <location>
        <begin position="10"/>
        <end position="19"/>
    </location>
</feature>
<proteinExistence type="predicted"/>
<protein>
    <recommendedName>
        <fullName evidence="2">CSD domain-containing protein</fullName>
    </recommendedName>
</protein>
<dbReference type="InterPro" id="IPR011129">
    <property type="entry name" value="CSD"/>
</dbReference>
<dbReference type="PANTHER" id="PTHR11544">
    <property type="entry name" value="COLD SHOCK DOMAIN CONTAINING PROTEINS"/>
    <property type="match status" value="1"/>
</dbReference>
<dbReference type="InterPro" id="IPR050181">
    <property type="entry name" value="Cold_shock_domain"/>
</dbReference>
<keyword evidence="4" id="KW-1185">Reference proteome</keyword>
<dbReference type="STRING" id="1524460.IX84_07270"/>
<dbReference type="Pfam" id="PF00313">
    <property type="entry name" value="CSD"/>
    <property type="match status" value="1"/>
</dbReference>
<feature type="domain" description="CSD" evidence="2">
    <location>
        <begin position="80"/>
        <end position="141"/>
    </location>
</feature>
<dbReference type="GO" id="GO:0005829">
    <property type="term" value="C:cytosol"/>
    <property type="evidence" value="ECO:0007669"/>
    <property type="project" value="UniProtKB-ARBA"/>
</dbReference>
<dbReference type="InterPro" id="IPR002059">
    <property type="entry name" value="CSP_DNA-bd"/>
</dbReference>
<evidence type="ECO:0000313" key="3">
    <source>
        <dbReference type="EMBL" id="KGE88486.1"/>
    </source>
</evidence>
<feature type="region of interest" description="Disordered" evidence="1">
    <location>
        <begin position="1"/>
        <end position="35"/>
    </location>
</feature>
<dbReference type="PROSITE" id="PS51857">
    <property type="entry name" value="CSD_2"/>
    <property type="match status" value="1"/>
</dbReference>
<dbReference type="Proteomes" id="UP000029736">
    <property type="component" value="Unassembled WGS sequence"/>
</dbReference>
<organism evidence="3 4">
    <name type="scientific">Phaeodactylibacter xiamenensis</name>
    <dbReference type="NCBI Taxonomy" id="1524460"/>
    <lineage>
        <taxon>Bacteria</taxon>
        <taxon>Pseudomonadati</taxon>
        <taxon>Bacteroidota</taxon>
        <taxon>Saprospiria</taxon>
        <taxon>Saprospirales</taxon>
        <taxon>Haliscomenobacteraceae</taxon>
        <taxon>Phaeodactylibacter</taxon>
    </lineage>
</organism>
<feature type="compositionally biased region" description="Basic and acidic residues" evidence="1">
    <location>
        <begin position="20"/>
        <end position="35"/>
    </location>
</feature>
<evidence type="ECO:0000259" key="2">
    <source>
        <dbReference type="PROSITE" id="PS51857"/>
    </source>
</evidence>
<accession>A0A098S8Q0</accession>
<dbReference type="InterPro" id="IPR012340">
    <property type="entry name" value="NA-bd_OB-fold"/>
</dbReference>
<dbReference type="RefSeq" id="WP_044218024.1">
    <property type="nucleotide sequence ID" value="NZ_JBKAGJ010000006.1"/>
</dbReference>
<gene>
    <name evidence="3" type="ORF">IX84_07270</name>
</gene>
<dbReference type="CDD" id="cd04458">
    <property type="entry name" value="CSP_CDS"/>
    <property type="match status" value="1"/>
</dbReference>